<reference evidence="1 2" key="1">
    <citation type="submission" date="2019-02" db="EMBL/GenBank/DDBJ databases">
        <title>Deep-cultivation of Planctomycetes and their phenomic and genomic characterization uncovers novel biology.</title>
        <authorList>
            <person name="Wiegand S."/>
            <person name="Jogler M."/>
            <person name="Boedeker C."/>
            <person name="Pinto D."/>
            <person name="Vollmers J."/>
            <person name="Rivas-Marin E."/>
            <person name="Kohn T."/>
            <person name="Peeters S.H."/>
            <person name="Heuer A."/>
            <person name="Rast P."/>
            <person name="Oberbeckmann S."/>
            <person name="Bunk B."/>
            <person name="Jeske O."/>
            <person name="Meyerdierks A."/>
            <person name="Storesund J.E."/>
            <person name="Kallscheuer N."/>
            <person name="Luecker S."/>
            <person name="Lage O.M."/>
            <person name="Pohl T."/>
            <person name="Merkel B.J."/>
            <person name="Hornburger P."/>
            <person name="Mueller R.-W."/>
            <person name="Bruemmer F."/>
            <person name="Labrenz M."/>
            <person name="Spormann A.M."/>
            <person name="Op den Camp H."/>
            <person name="Overmann J."/>
            <person name="Amann R."/>
            <person name="Jetten M.S.M."/>
            <person name="Mascher T."/>
            <person name="Medema M.H."/>
            <person name="Devos D.P."/>
            <person name="Kaster A.-K."/>
            <person name="Ovreas L."/>
            <person name="Rohde M."/>
            <person name="Galperin M.Y."/>
            <person name="Jogler C."/>
        </authorList>
    </citation>
    <scope>NUCLEOTIDE SEQUENCE [LARGE SCALE GENOMIC DNA]</scope>
    <source>
        <strain evidence="1 2">Pan44</strain>
    </source>
</reference>
<organism evidence="1 2">
    <name type="scientific">Caulifigura coniformis</name>
    <dbReference type="NCBI Taxonomy" id="2527983"/>
    <lineage>
        <taxon>Bacteria</taxon>
        <taxon>Pseudomonadati</taxon>
        <taxon>Planctomycetota</taxon>
        <taxon>Planctomycetia</taxon>
        <taxon>Planctomycetales</taxon>
        <taxon>Planctomycetaceae</taxon>
        <taxon>Caulifigura</taxon>
    </lineage>
</organism>
<accession>A0A517SIJ8</accession>
<dbReference type="EMBL" id="CP036271">
    <property type="protein sequence ID" value="QDT55929.1"/>
    <property type="molecule type" value="Genomic_DNA"/>
</dbReference>
<gene>
    <name evidence="1" type="ORF">Pan44_39770</name>
</gene>
<proteinExistence type="predicted"/>
<sequence length="67" mass="7617">MREVILETPNLTADEVSYPLRPVRPSPWSCARGLRSIPIEGLVEDRPDLPLDWVQTPLHIAEESLQL</sequence>
<dbReference type="Proteomes" id="UP000315700">
    <property type="component" value="Chromosome"/>
</dbReference>
<dbReference type="AlphaFoldDB" id="A0A517SIJ8"/>
<dbReference type="InParanoid" id="A0A517SIJ8"/>
<evidence type="ECO:0000313" key="1">
    <source>
        <dbReference type="EMBL" id="QDT55929.1"/>
    </source>
</evidence>
<name>A0A517SIJ8_9PLAN</name>
<protein>
    <submittedName>
        <fullName evidence="1">Uncharacterized protein</fullName>
    </submittedName>
</protein>
<keyword evidence="2" id="KW-1185">Reference proteome</keyword>
<evidence type="ECO:0000313" key="2">
    <source>
        <dbReference type="Proteomes" id="UP000315700"/>
    </source>
</evidence>
<dbReference type="KEGG" id="ccos:Pan44_39770"/>
<dbReference type="RefSeq" id="WP_145032482.1">
    <property type="nucleotide sequence ID" value="NZ_CP036271.1"/>
</dbReference>